<comment type="caution">
    <text evidence="1">The sequence shown here is derived from an EMBL/GenBank/DDBJ whole genome shotgun (WGS) entry which is preliminary data.</text>
</comment>
<dbReference type="OrthoDB" id="9816185at2"/>
<dbReference type="RefSeq" id="WP_129016513.1">
    <property type="nucleotide sequence ID" value="NZ_SDDZ01000002.1"/>
</dbReference>
<dbReference type="Proteomes" id="UP000289792">
    <property type="component" value="Unassembled WGS sequence"/>
</dbReference>
<reference evidence="1 2" key="1">
    <citation type="submission" date="2019-01" db="EMBL/GenBank/DDBJ databases">
        <title>Genome sequence of the Antarctic species Gelidibacter gilvus ACAM 158(T).</title>
        <authorList>
            <person name="Bowman J.P."/>
        </authorList>
    </citation>
    <scope>NUCLEOTIDE SEQUENCE [LARGE SCALE GENOMIC DNA]</scope>
    <source>
        <strain evidence="1 2">IC158</strain>
    </source>
</reference>
<protein>
    <recommendedName>
        <fullName evidence="3">HNH nuclease domain-containing protein</fullName>
    </recommendedName>
</protein>
<evidence type="ECO:0000313" key="1">
    <source>
        <dbReference type="EMBL" id="RXJ51515.1"/>
    </source>
</evidence>
<dbReference type="EMBL" id="SDDZ01000002">
    <property type="protein sequence ID" value="RXJ51515.1"/>
    <property type="molecule type" value="Genomic_DNA"/>
</dbReference>
<organism evidence="1 2">
    <name type="scientific">Gelidibacter gilvus</name>
    <dbReference type="NCBI Taxonomy" id="59602"/>
    <lineage>
        <taxon>Bacteria</taxon>
        <taxon>Pseudomonadati</taxon>
        <taxon>Bacteroidota</taxon>
        <taxon>Flavobacteriia</taxon>
        <taxon>Flavobacteriales</taxon>
        <taxon>Flavobacteriaceae</taxon>
        <taxon>Gelidibacter</taxon>
    </lineage>
</organism>
<proteinExistence type="predicted"/>
<name>A0A4Q0XIP6_9FLAO</name>
<keyword evidence="2" id="KW-1185">Reference proteome</keyword>
<sequence length="367" mass="43254">MIKIPYPRNKKEKETFENSYLNSLKKDINVNYINGHLNKIQFLGTPLNFDRLIISSFTELIQLSKSIDAYLMSLSFLRRRNFKKKFNYKENQPYISTFYMHQTNIKISSCFYCNIDFINSFKDISDYKDEIDFVNSASIGEIKIINGIADKTAEKIIEERKQGRIKNVLDLKIPLKIKKRILKFDFKNTHNHFTLDHVLPQSKYPYLSLCLYNLVPSCYSCNSKFKKAIDFSINDDLKYIIPTSQDFSLTNDFMFEIFYSKNLKDISSDSDFILKQKIYKNEALINEYLKIFKINGRFVFHKDKVLKLIQLKINYPDSKIKEISRLTGKSELSIKMDLFGKEPFEVVVSNEPFSKLKRDIAMNLKIN</sequence>
<evidence type="ECO:0000313" key="2">
    <source>
        <dbReference type="Proteomes" id="UP000289792"/>
    </source>
</evidence>
<evidence type="ECO:0008006" key="3">
    <source>
        <dbReference type="Google" id="ProtNLM"/>
    </source>
</evidence>
<gene>
    <name evidence="1" type="ORF">ESZ48_06525</name>
</gene>
<dbReference type="AlphaFoldDB" id="A0A4Q0XIP6"/>
<accession>A0A4Q0XIP6</accession>
<dbReference type="Gene3D" id="1.10.30.50">
    <property type="match status" value="1"/>
</dbReference>